<organism evidence="1">
    <name type="scientific">uncultured Chthoniobacterales bacterium</name>
    <dbReference type="NCBI Taxonomy" id="1836801"/>
    <lineage>
        <taxon>Bacteria</taxon>
        <taxon>Pseudomonadati</taxon>
        <taxon>Verrucomicrobiota</taxon>
        <taxon>Spartobacteria</taxon>
        <taxon>Chthoniobacterales</taxon>
        <taxon>environmental samples</taxon>
    </lineage>
</organism>
<dbReference type="AlphaFoldDB" id="A0A6J4I1Y6"/>
<evidence type="ECO:0000313" key="1">
    <source>
        <dbReference type="EMBL" id="CAA9239314.1"/>
    </source>
</evidence>
<reference evidence="1" key="1">
    <citation type="submission" date="2020-02" db="EMBL/GenBank/DDBJ databases">
        <authorList>
            <person name="Meier V. D."/>
        </authorList>
    </citation>
    <scope>NUCLEOTIDE SEQUENCE</scope>
    <source>
        <strain evidence="1">AVDCRST_MAG42</strain>
    </source>
</reference>
<name>A0A6J4I1Y6_9BACT</name>
<sequence length="37" mass="4209">MQLTASKPAIYAFCVCHRERMARFMHRGLAAADLVSR</sequence>
<protein>
    <submittedName>
        <fullName evidence="1">Uncharacterized protein</fullName>
    </submittedName>
</protein>
<gene>
    <name evidence="1" type="ORF">AVDCRST_MAG42-1611</name>
</gene>
<accession>A0A6J4I1Y6</accession>
<proteinExistence type="predicted"/>
<dbReference type="EMBL" id="CADCTA010000063">
    <property type="protein sequence ID" value="CAA9239314.1"/>
    <property type="molecule type" value="Genomic_DNA"/>
</dbReference>